<dbReference type="InterPro" id="IPR020904">
    <property type="entry name" value="Sc_DH/Rdtase_CS"/>
</dbReference>
<evidence type="ECO:0000256" key="2">
    <source>
        <dbReference type="ARBA" id="ARBA00023002"/>
    </source>
</evidence>
<sequence length="233" mass="23704">MVHYGANERAAQDVVARITGAGGAAFAVGTQLGTAGDADGLWAGVDAGLAERGARPGIDILVNNAAIGGATPTLATAQPDDFDALFAVNVKAPFFVVQRGSDRIRDGGRIVNISSVSTRIALPDVLAYAMTKGAIETFTVTLAQELGERGITVNAARPGTSATEANLAWFDAHPEVRAFVQGISALRRVGEPEDVADVVAFLASPAARWVTGQVIDASGGAHLGATVGLSPGT</sequence>
<gene>
    <name evidence="3" type="primary">scbB</name>
    <name evidence="3" type="ORF">GCM10023320_40600</name>
</gene>
<keyword evidence="2" id="KW-0560">Oxidoreductase</keyword>
<evidence type="ECO:0000313" key="3">
    <source>
        <dbReference type="EMBL" id="GAA5125767.1"/>
    </source>
</evidence>
<keyword evidence="4" id="KW-1185">Reference proteome</keyword>
<dbReference type="Gene3D" id="3.40.50.720">
    <property type="entry name" value="NAD(P)-binding Rossmann-like Domain"/>
    <property type="match status" value="1"/>
</dbReference>
<dbReference type="PRINTS" id="PR00080">
    <property type="entry name" value="SDRFAMILY"/>
</dbReference>
<dbReference type="InterPro" id="IPR002347">
    <property type="entry name" value="SDR_fam"/>
</dbReference>
<dbReference type="EMBL" id="BAABJO010000014">
    <property type="protein sequence ID" value="GAA5125767.1"/>
    <property type="molecule type" value="Genomic_DNA"/>
</dbReference>
<dbReference type="PROSITE" id="PS00061">
    <property type="entry name" value="ADH_SHORT"/>
    <property type="match status" value="1"/>
</dbReference>
<evidence type="ECO:0000313" key="4">
    <source>
        <dbReference type="Proteomes" id="UP001500804"/>
    </source>
</evidence>
<dbReference type="SUPFAM" id="SSF51735">
    <property type="entry name" value="NAD(P)-binding Rossmann-fold domains"/>
    <property type="match status" value="1"/>
</dbReference>
<proteinExistence type="inferred from homology"/>
<dbReference type="InterPro" id="IPR036291">
    <property type="entry name" value="NAD(P)-bd_dom_sf"/>
</dbReference>
<dbReference type="PANTHER" id="PTHR43639">
    <property type="entry name" value="OXIDOREDUCTASE, SHORT-CHAIN DEHYDROGENASE/REDUCTASE FAMILY (AFU_ORTHOLOGUE AFUA_5G02870)"/>
    <property type="match status" value="1"/>
</dbReference>
<comment type="similarity">
    <text evidence="1">Belongs to the short-chain dehydrogenases/reductases (SDR) family.</text>
</comment>
<protein>
    <submittedName>
        <fullName evidence="3">A-factor type gamma-butyrolactone 6-reductase ScbB</fullName>
    </submittedName>
</protein>
<evidence type="ECO:0000256" key="1">
    <source>
        <dbReference type="ARBA" id="ARBA00006484"/>
    </source>
</evidence>
<dbReference type="PANTHER" id="PTHR43639:SF1">
    <property type="entry name" value="SHORT-CHAIN DEHYDROGENASE_REDUCTASE FAMILY PROTEIN"/>
    <property type="match status" value="1"/>
</dbReference>
<dbReference type="PRINTS" id="PR00081">
    <property type="entry name" value="GDHRDH"/>
</dbReference>
<accession>A0ABP9NMW1</accession>
<dbReference type="Pfam" id="PF13561">
    <property type="entry name" value="adh_short_C2"/>
    <property type="match status" value="1"/>
</dbReference>
<name>A0ABP9NMW1_9PSEU</name>
<comment type="caution">
    <text evidence="3">The sequence shown here is derived from an EMBL/GenBank/DDBJ whole genome shotgun (WGS) entry which is preliminary data.</text>
</comment>
<organism evidence="3 4">
    <name type="scientific">Pseudonocardia adelaidensis</name>
    <dbReference type="NCBI Taxonomy" id="648754"/>
    <lineage>
        <taxon>Bacteria</taxon>
        <taxon>Bacillati</taxon>
        <taxon>Actinomycetota</taxon>
        <taxon>Actinomycetes</taxon>
        <taxon>Pseudonocardiales</taxon>
        <taxon>Pseudonocardiaceae</taxon>
        <taxon>Pseudonocardia</taxon>
    </lineage>
</organism>
<reference evidence="4" key="1">
    <citation type="journal article" date="2019" name="Int. J. Syst. Evol. Microbiol.">
        <title>The Global Catalogue of Microorganisms (GCM) 10K type strain sequencing project: providing services to taxonomists for standard genome sequencing and annotation.</title>
        <authorList>
            <consortium name="The Broad Institute Genomics Platform"/>
            <consortium name="The Broad Institute Genome Sequencing Center for Infectious Disease"/>
            <person name="Wu L."/>
            <person name="Ma J."/>
        </authorList>
    </citation>
    <scope>NUCLEOTIDE SEQUENCE [LARGE SCALE GENOMIC DNA]</scope>
    <source>
        <strain evidence="4">JCM 18302</strain>
    </source>
</reference>
<dbReference type="Proteomes" id="UP001500804">
    <property type="component" value="Unassembled WGS sequence"/>
</dbReference>